<accession>A0A9N7VD36</accession>
<feature type="compositionally biased region" description="Basic and acidic residues" evidence="1">
    <location>
        <begin position="38"/>
        <end position="53"/>
    </location>
</feature>
<organism evidence="2 3">
    <name type="scientific">Pleuronectes platessa</name>
    <name type="common">European plaice</name>
    <dbReference type="NCBI Taxonomy" id="8262"/>
    <lineage>
        <taxon>Eukaryota</taxon>
        <taxon>Metazoa</taxon>
        <taxon>Chordata</taxon>
        <taxon>Craniata</taxon>
        <taxon>Vertebrata</taxon>
        <taxon>Euteleostomi</taxon>
        <taxon>Actinopterygii</taxon>
        <taxon>Neopterygii</taxon>
        <taxon>Teleostei</taxon>
        <taxon>Neoteleostei</taxon>
        <taxon>Acanthomorphata</taxon>
        <taxon>Carangaria</taxon>
        <taxon>Pleuronectiformes</taxon>
        <taxon>Pleuronectoidei</taxon>
        <taxon>Pleuronectidae</taxon>
        <taxon>Pleuronectes</taxon>
    </lineage>
</organism>
<protein>
    <submittedName>
        <fullName evidence="2">Uncharacterized protein</fullName>
    </submittedName>
</protein>
<evidence type="ECO:0000256" key="1">
    <source>
        <dbReference type="SAM" id="MobiDB-lite"/>
    </source>
</evidence>
<evidence type="ECO:0000313" key="2">
    <source>
        <dbReference type="EMBL" id="CAB1447120.1"/>
    </source>
</evidence>
<proteinExistence type="predicted"/>
<dbReference type="Proteomes" id="UP001153269">
    <property type="component" value="Unassembled WGS sequence"/>
</dbReference>
<gene>
    <name evidence="2" type="ORF">PLEPLA_LOCUS34816</name>
</gene>
<dbReference type="EMBL" id="CADEAL010003936">
    <property type="protein sequence ID" value="CAB1447120.1"/>
    <property type="molecule type" value="Genomic_DNA"/>
</dbReference>
<sequence length="172" mass="18766">MAARLRSGGCDPCCGGAKQQTGLAAAAQRVTTARRQSGHKERGEGGKERGRTNEEEEEKLMVLSSCLLPLELPKPSLSSSTQPVQPLASRFSITNGSGWSVEVKVGVRPEDHRSQCAPVSQCFQSQIPSLGLSRPVVLRRHTPLALPLLTWLDYSFNHLDIRLRTSRPGPEK</sequence>
<feature type="compositionally biased region" description="Low complexity" evidence="1">
    <location>
        <begin position="24"/>
        <end position="35"/>
    </location>
</feature>
<reference evidence="2" key="1">
    <citation type="submission" date="2020-03" db="EMBL/GenBank/DDBJ databases">
        <authorList>
            <person name="Weist P."/>
        </authorList>
    </citation>
    <scope>NUCLEOTIDE SEQUENCE</scope>
</reference>
<feature type="region of interest" description="Disordered" evidence="1">
    <location>
        <begin position="21"/>
        <end position="57"/>
    </location>
</feature>
<evidence type="ECO:0000313" key="3">
    <source>
        <dbReference type="Proteomes" id="UP001153269"/>
    </source>
</evidence>
<comment type="caution">
    <text evidence="2">The sequence shown here is derived from an EMBL/GenBank/DDBJ whole genome shotgun (WGS) entry which is preliminary data.</text>
</comment>
<keyword evidence="3" id="KW-1185">Reference proteome</keyword>
<name>A0A9N7VD36_PLEPL</name>
<dbReference type="AlphaFoldDB" id="A0A9N7VD36"/>